<evidence type="ECO:0000313" key="4">
    <source>
        <dbReference type="Proteomes" id="UP000245956"/>
    </source>
</evidence>
<comment type="caution">
    <text evidence="3">The sequence shown here is derived from an EMBL/GenBank/DDBJ whole genome shotgun (WGS) entry which is preliminary data.</text>
</comment>
<reference evidence="2" key="3">
    <citation type="submission" date="2023-11" db="EMBL/GenBank/DDBJ databases">
        <authorList>
            <person name="Beijen E."/>
            <person name="Ohm R.A."/>
        </authorList>
    </citation>
    <scope>NUCLEOTIDE SEQUENCE</scope>
    <source>
        <strain evidence="2">CBS 150709</strain>
    </source>
</reference>
<dbReference type="EMBL" id="JAWRVI010000010">
    <property type="protein sequence ID" value="KAK4091885.1"/>
    <property type="molecule type" value="Genomic_DNA"/>
</dbReference>
<accession>A0A2U3EFY3</accession>
<evidence type="ECO:0008006" key="6">
    <source>
        <dbReference type="Google" id="ProtNLM"/>
    </source>
</evidence>
<organism evidence="3 4">
    <name type="scientific">Purpureocillium lilacinum</name>
    <name type="common">Paecilomyces lilacinus</name>
    <dbReference type="NCBI Taxonomy" id="33203"/>
    <lineage>
        <taxon>Eukaryota</taxon>
        <taxon>Fungi</taxon>
        <taxon>Dikarya</taxon>
        <taxon>Ascomycota</taxon>
        <taxon>Pezizomycotina</taxon>
        <taxon>Sordariomycetes</taxon>
        <taxon>Hypocreomycetidae</taxon>
        <taxon>Hypocreales</taxon>
        <taxon>Ophiocordycipitaceae</taxon>
        <taxon>Purpureocillium</taxon>
    </lineage>
</organism>
<reference evidence="3 4" key="2">
    <citation type="journal article" date="2016" name="Front. Microbiol.">
        <title>Genome and transcriptome sequences reveal the specific parasitism of the nematophagous Purpureocillium lilacinum 36-1.</title>
        <authorList>
            <person name="Xie J."/>
            <person name="Li S."/>
            <person name="Mo C."/>
            <person name="Xiao X."/>
            <person name="Peng D."/>
            <person name="Wang G."/>
            <person name="Xiao Y."/>
        </authorList>
    </citation>
    <scope>NUCLEOTIDE SEQUENCE [LARGE SCALE GENOMIC DNA]</scope>
    <source>
        <strain evidence="3 4">36-1</strain>
    </source>
</reference>
<feature type="region of interest" description="Disordered" evidence="1">
    <location>
        <begin position="1"/>
        <end position="34"/>
    </location>
</feature>
<dbReference type="Proteomes" id="UP001287286">
    <property type="component" value="Unassembled WGS sequence"/>
</dbReference>
<evidence type="ECO:0000313" key="3">
    <source>
        <dbReference type="EMBL" id="PWI73372.1"/>
    </source>
</evidence>
<reference evidence="3" key="1">
    <citation type="submission" date="2015-05" db="EMBL/GenBank/DDBJ databases">
        <authorList>
            <person name="Wang D.B."/>
            <person name="Wang M."/>
        </authorList>
    </citation>
    <scope>NUCLEOTIDE SEQUENCE</scope>
    <source>
        <strain evidence="3">36-1</strain>
    </source>
</reference>
<sequence length="214" mass="22580">MRQCSPAEVHGARPRPPSSLSRHPQHDAVEPGFDGVTETGLNGAGFCRAVTDIAASLFRGPALASDNRNVRAFSSPCAVAAIDSLVPRARVREIRFGQAIQSVAWQPGSSVLAARAVLVALPSGAPTQLLASQRHPGAKSRQRHADCGPIAFRPGACQWIAHLSRIGNKGSNKAKGDRIFTVQQTARKGGRIVIALACVPPCHAPMQKELSVPP</sequence>
<dbReference type="Proteomes" id="UP000245956">
    <property type="component" value="Unassembled WGS sequence"/>
</dbReference>
<evidence type="ECO:0000313" key="2">
    <source>
        <dbReference type="EMBL" id="KAK4091885.1"/>
    </source>
</evidence>
<evidence type="ECO:0000313" key="5">
    <source>
        <dbReference type="Proteomes" id="UP001287286"/>
    </source>
</evidence>
<reference evidence="2 5" key="4">
    <citation type="journal article" date="2024" name="Microbiol. Resour. Announc.">
        <title>Genome annotations for the ascomycete fungi Trichoderma harzianum, Trichoderma aggressivum, and Purpureocillium lilacinum.</title>
        <authorList>
            <person name="Beijen E.P.W."/>
            <person name="Ohm R.A."/>
        </authorList>
    </citation>
    <scope>NUCLEOTIDE SEQUENCE [LARGE SCALE GENOMIC DNA]</scope>
    <source>
        <strain evidence="2 5">CBS 150709</strain>
    </source>
</reference>
<protein>
    <recommendedName>
        <fullName evidence="6">Amine oxidase domain-containing protein</fullName>
    </recommendedName>
</protein>
<proteinExistence type="predicted"/>
<keyword evidence="5" id="KW-1185">Reference proteome</keyword>
<gene>
    <name evidence="3" type="ORF">PCL_10387</name>
    <name evidence="2" type="ORF">Purlil1_3724</name>
</gene>
<dbReference type="AlphaFoldDB" id="A0A2U3EFY3"/>
<dbReference type="EMBL" id="LCWV01000005">
    <property type="protein sequence ID" value="PWI73372.1"/>
    <property type="molecule type" value="Genomic_DNA"/>
</dbReference>
<evidence type="ECO:0000256" key="1">
    <source>
        <dbReference type="SAM" id="MobiDB-lite"/>
    </source>
</evidence>
<name>A0A2U3EFY3_PURLI</name>